<feature type="signal peptide" evidence="1">
    <location>
        <begin position="1"/>
        <end position="26"/>
    </location>
</feature>
<gene>
    <name evidence="2" type="ORF">AACH10_09650</name>
</gene>
<evidence type="ECO:0000256" key="1">
    <source>
        <dbReference type="SAM" id="SignalP"/>
    </source>
</evidence>
<dbReference type="Proteomes" id="UP001365405">
    <property type="component" value="Unassembled WGS sequence"/>
</dbReference>
<keyword evidence="1" id="KW-0732">Signal</keyword>
<feature type="chain" id="PRO_5046946070" description="DUF2066 domain-containing protein" evidence="1">
    <location>
        <begin position="27"/>
        <end position="345"/>
    </location>
</feature>
<organism evidence="2 3">
    <name type="scientific">Pseudaquabacterium inlustre</name>
    <dbReference type="NCBI Taxonomy" id="2984192"/>
    <lineage>
        <taxon>Bacteria</taxon>
        <taxon>Pseudomonadati</taxon>
        <taxon>Pseudomonadota</taxon>
        <taxon>Betaproteobacteria</taxon>
        <taxon>Burkholderiales</taxon>
        <taxon>Sphaerotilaceae</taxon>
        <taxon>Pseudaquabacterium</taxon>
    </lineage>
</organism>
<evidence type="ECO:0000313" key="2">
    <source>
        <dbReference type="EMBL" id="MEK8050502.1"/>
    </source>
</evidence>
<keyword evidence="3" id="KW-1185">Reference proteome</keyword>
<evidence type="ECO:0008006" key="4">
    <source>
        <dbReference type="Google" id="ProtNLM"/>
    </source>
</evidence>
<name>A0ABU9CF68_9BURK</name>
<dbReference type="EMBL" id="JBBUTH010000004">
    <property type="protein sequence ID" value="MEK8050502.1"/>
    <property type="molecule type" value="Genomic_DNA"/>
</dbReference>
<sequence>MVPNRRRVCALLSAIACVISGASAWAQPAPATYTLEPAMVALDNPRLLGEVKRVAITQLVVQFIDRQDGSAVSGGFYGGASAKSSVRLAGPGVAQFQRITDALYDEVLAVVQAAGLEVVPHAELAAQPDWAKLKEAGKPSPVEDEKFTGYGGWAFSPRDLPVLFDSDDEESFMQSNRDPDPRGEQYRSMGSLLGGNSTGARWAEWNLAKALDAHLLKVRVTVPLAIVKTSGGLLSGGASVKVEPLPRIARDVTRFTFRRERAAARVRLDRHLLLPADLLTVETVSKQADNTGGLNRALGLLSSNSAVGEYRLNADPQRYEAEVLAATRATFARFGAQLQAARKPS</sequence>
<accession>A0ABU9CF68</accession>
<dbReference type="RefSeq" id="WP_341410175.1">
    <property type="nucleotide sequence ID" value="NZ_JBBUTH010000004.1"/>
</dbReference>
<protein>
    <recommendedName>
        <fullName evidence="4">DUF2066 domain-containing protein</fullName>
    </recommendedName>
</protein>
<proteinExistence type="predicted"/>
<evidence type="ECO:0000313" key="3">
    <source>
        <dbReference type="Proteomes" id="UP001365405"/>
    </source>
</evidence>
<comment type="caution">
    <text evidence="2">The sequence shown here is derived from an EMBL/GenBank/DDBJ whole genome shotgun (WGS) entry which is preliminary data.</text>
</comment>
<reference evidence="2 3" key="1">
    <citation type="submission" date="2024-04" db="EMBL/GenBank/DDBJ databases">
        <title>Novel species of the genus Ideonella isolated from streams.</title>
        <authorList>
            <person name="Lu H."/>
        </authorList>
    </citation>
    <scope>NUCLEOTIDE SEQUENCE [LARGE SCALE GENOMIC DNA]</scope>
    <source>
        <strain evidence="2 3">DXS22W</strain>
    </source>
</reference>